<dbReference type="Pfam" id="PF08450">
    <property type="entry name" value="SGL"/>
    <property type="match status" value="1"/>
</dbReference>
<evidence type="ECO:0000313" key="4">
    <source>
        <dbReference type="Proteomes" id="UP000526003"/>
    </source>
</evidence>
<accession>A0A7X1GHM2</accession>
<reference evidence="3 4" key="1">
    <citation type="submission" date="2020-08" db="EMBL/GenBank/DDBJ databases">
        <title>Pseudomonas sp. nov.</title>
        <authorList>
            <person name="Gieschler S."/>
            <person name="Fiedler G."/>
            <person name="Brinks E."/>
            <person name="Boehnlein C."/>
            <person name="Franz C.M.A.P."/>
            <person name="Kabisch J."/>
        </authorList>
    </citation>
    <scope>NUCLEOTIDE SEQUENCE [LARGE SCALE GENOMIC DNA]</scope>
    <source>
        <strain evidence="3 4">MBT-1</strain>
    </source>
</reference>
<comment type="caution">
    <text evidence="3">The sequence shown here is derived from an EMBL/GenBank/DDBJ whole genome shotgun (WGS) entry which is preliminary data.</text>
</comment>
<dbReference type="GO" id="GO:0016787">
    <property type="term" value="F:hydrolase activity"/>
    <property type="evidence" value="ECO:0007669"/>
    <property type="project" value="UniProtKB-KW"/>
</dbReference>
<protein>
    <submittedName>
        <fullName evidence="3">SMP-30/gluconolactonase/LRE family protein</fullName>
    </submittedName>
</protein>
<keyword evidence="4" id="KW-1185">Reference proteome</keyword>
<dbReference type="EMBL" id="JACMYG010000018">
    <property type="protein sequence ID" value="MBC2691573.1"/>
    <property type="molecule type" value="Genomic_DNA"/>
</dbReference>
<dbReference type="InterPro" id="IPR013658">
    <property type="entry name" value="SGL"/>
</dbReference>
<keyword evidence="1" id="KW-0378">Hydrolase</keyword>
<evidence type="ECO:0000313" key="3">
    <source>
        <dbReference type="EMBL" id="MBC2691573.1"/>
    </source>
</evidence>
<dbReference type="AlphaFoldDB" id="A0A7X1GHM2"/>
<proteinExistence type="predicted"/>
<dbReference type="PANTHER" id="PTHR47572">
    <property type="entry name" value="LIPOPROTEIN-RELATED"/>
    <property type="match status" value="1"/>
</dbReference>
<dbReference type="InterPro" id="IPR051262">
    <property type="entry name" value="SMP-30/CGR1_Lactonase"/>
</dbReference>
<organism evidence="3 4">
    <name type="scientific">Pseudomonas kielensis</name>
    <dbReference type="NCBI Taxonomy" id="2762577"/>
    <lineage>
        <taxon>Bacteria</taxon>
        <taxon>Pseudomonadati</taxon>
        <taxon>Pseudomonadota</taxon>
        <taxon>Gammaproteobacteria</taxon>
        <taxon>Pseudomonadales</taxon>
        <taxon>Pseudomonadaceae</taxon>
        <taxon>Pseudomonas</taxon>
    </lineage>
</organism>
<feature type="domain" description="SMP-30/Gluconolactonase/LRE-like region" evidence="2">
    <location>
        <begin position="20"/>
        <end position="275"/>
    </location>
</feature>
<dbReference type="Proteomes" id="UP000526003">
    <property type="component" value="Unassembled WGS sequence"/>
</dbReference>
<dbReference type="PANTHER" id="PTHR47572:SF4">
    <property type="entry name" value="LACTONASE DRP35"/>
    <property type="match status" value="1"/>
</dbReference>
<gene>
    <name evidence="3" type="ORF">H7995_17415</name>
</gene>
<dbReference type="SUPFAM" id="SSF63829">
    <property type="entry name" value="Calcium-dependent phosphotriesterase"/>
    <property type="match status" value="1"/>
</dbReference>
<dbReference type="Gene3D" id="2.120.10.30">
    <property type="entry name" value="TolB, C-terminal domain"/>
    <property type="match status" value="1"/>
</dbReference>
<name>A0A7X1GHM2_9PSED</name>
<sequence>MSSQQKEYALQELTGGLFYGEGTRWRAGKLYISDMIGQKVYSIDAAGNKTVIAEQPHKPNGMGFLPNGDLILSSMHENKLYRYLPDAPVGNNLELYADLSSLFTGYIGDMVVDDNGRIYVDDVGARVFEGEALKPGRIVIVEPDRSISVGLEDCHFPNGIVITPDKKRLVFAETFLEQLSTVDIVDGQLVNRRVLLDMTKIFASEQDRAHKNGCLDGIAIDAEGGIWLSVLYAGQFVRIDSEGNVTDRIHVPGYDKMVACTLGGEDGKTLFMSVSRIKGDHTHIFDALVSRNIETTIFTARVAVGSGQP</sequence>
<evidence type="ECO:0000256" key="1">
    <source>
        <dbReference type="ARBA" id="ARBA00022801"/>
    </source>
</evidence>
<dbReference type="RefSeq" id="WP_182344328.1">
    <property type="nucleotide sequence ID" value="NZ_CP130043.1"/>
</dbReference>
<evidence type="ECO:0000259" key="2">
    <source>
        <dbReference type="Pfam" id="PF08450"/>
    </source>
</evidence>
<dbReference type="InterPro" id="IPR011042">
    <property type="entry name" value="6-blade_b-propeller_TolB-like"/>
</dbReference>